<dbReference type="Ensembl" id="ENSLACT00000001735.1">
    <property type="protein sequence ID" value="ENSLACP00000001722.1"/>
    <property type="gene ID" value="ENSLACG00000001540.1"/>
</dbReference>
<evidence type="ECO:0000313" key="1">
    <source>
        <dbReference type="Ensembl" id="ENSLACP00000001722.1"/>
    </source>
</evidence>
<dbReference type="GeneTree" id="ENSGT00940000164322"/>
<protein>
    <recommendedName>
        <fullName evidence="3">HAT C-terminal dimerisation domain-containing protein</fullName>
    </recommendedName>
</protein>
<keyword evidence="2" id="KW-1185">Reference proteome</keyword>
<dbReference type="EMBL" id="AFYH01096203">
    <property type="status" value="NOT_ANNOTATED_CDS"/>
    <property type="molecule type" value="Genomic_DNA"/>
</dbReference>
<evidence type="ECO:0000313" key="2">
    <source>
        <dbReference type="Proteomes" id="UP000008672"/>
    </source>
</evidence>
<reference evidence="1" key="2">
    <citation type="submission" date="2025-08" db="UniProtKB">
        <authorList>
            <consortium name="Ensembl"/>
        </authorList>
    </citation>
    <scope>IDENTIFICATION</scope>
</reference>
<dbReference type="AlphaFoldDB" id="H2ZWF1"/>
<dbReference type="eggNOG" id="ENOG502RX81">
    <property type="taxonomic scope" value="Eukaryota"/>
</dbReference>
<dbReference type="SUPFAM" id="SSF53098">
    <property type="entry name" value="Ribonuclease H-like"/>
    <property type="match status" value="1"/>
</dbReference>
<evidence type="ECO:0008006" key="3">
    <source>
        <dbReference type="Google" id="ProtNLM"/>
    </source>
</evidence>
<dbReference type="Proteomes" id="UP000008672">
    <property type="component" value="Unassembled WGS sequence"/>
</dbReference>
<name>H2ZWF1_LATCH</name>
<dbReference type="OMA" id="CKSARSF"/>
<reference evidence="1" key="3">
    <citation type="submission" date="2025-09" db="UniProtKB">
        <authorList>
            <consortium name="Ensembl"/>
        </authorList>
    </citation>
    <scope>IDENTIFICATION</scope>
</reference>
<dbReference type="HOGENOM" id="CLU_013265_2_0_1"/>
<dbReference type="InterPro" id="IPR012337">
    <property type="entry name" value="RNaseH-like_sf"/>
</dbReference>
<proteinExistence type="predicted"/>
<sequence>CNICSRILSCTHRGETDMKWHISRDNHTKTVKSQCKQQTLSSIFAAPKSDSGVKMATVVANHGIPLVFSNHLSPLLPDILPDSYSSSATKITCLINGAIATHFREKVVEVMKNSPYSLLIDAPNDTGLEKVNPLTVHMFDITISTQRIKSRLLDMCATAHIAIFDKIDQALDTYSIPWANCVGFVDNTRVNLRKRNSSTGGCIMTRVKEKNAACYFMGCPCHLVHNVACKSARSFTQLSGFDVEDLCVDLFYYFDKSTKRRSMLVEFSQFCDVKYRQVIKHVSTRWLSLEIAVQQNFYMYPALKSYFPSKSESLPCFKCLKTQFADPVLEVYLLFYNAVLPMFTTLNRYLQREDPCIFANQIQDFVKRVLGKFVSIRNIREARYVENVQFEGEENQPEEEELFIGYVTKQMLQKEIHVLQSCQFHVTAIKESIAKLPLDDNVLKHSRFLDFQRDKRTFTDVEFFVNTYSDLLLASPQDTEKLQEEFVDCPLLEDDSTYFRMDVIWGHLSSLKMADGSLKFGRISKAAKTVLVLLHSNAGEERVFSMVRKTKSPFRSSFKIDGTLASLITIKLANQEPCYNFESAKVLTKAKKATWNYNKEHINVTK</sequence>
<dbReference type="PANTHER" id="PTHR37162:SF1">
    <property type="entry name" value="BED-TYPE DOMAIN-CONTAINING PROTEIN"/>
    <property type="match status" value="1"/>
</dbReference>
<dbReference type="InParanoid" id="H2ZWF1"/>
<dbReference type="EMBL" id="AFYH01096204">
    <property type="status" value="NOT_ANNOTATED_CDS"/>
    <property type="molecule type" value="Genomic_DNA"/>
</dbReference>
<reference evidence="2" key="1">
    <citation type="submission" date="2011-08" db="EMBL/GenBank/DDBJ databases">
        <title>The draft genome of Latimeria chalumnae.</title>
        <authorList>
            <person name="Di Palma F."/>
            <person name="Alfoldi J."/>
            <person name="Johnson J."/>
            <person name="Berlin A."/>
            <person name="Gnerre S."/>
            <person name="Jaffe D."/>
            <person name="MacCallum I."/>
            <person name="Young S."/>
            <person name="Walker B.J."/>
            <person name="Lander E."/>
            <person name="Lindblad-Toh K."/>
        </authorList>
    </citation>
    <scope>NUCLEOTIDE SEQUENCE [LARGE SCALE GENOMIC DNA]</scope>
    <source>
        <strain evidence="2">Wild caught</strain>
    </source>
</reference>
<accession>H2ZWF1</accession>
<dbReference type="PANTHER" id="PTHR37162">
    <property type="entry name" value="HAT FAMILY DIMERISATION DOMAINCONTAINING PROTEIN-RELATED"/>
    <property type="match status" value="1"/>
</dbReference>
<organism evidence="1 2">
    <name type="scientific">Latimeria chalumnae</name>
    <name type="common">Coelacanth</name>
    <dbReference type="NCBI Taxonomy" id="7897"/>
    <lineage>
        <taxon>Eukaryota</taxon>
        <taxon>Metazoa</taxon>
        <taxon>Chordata</taxon>
        <taxon>Craniata</taxon>
        <taxon>Vertebrata</taxon>
        <taxon>Euteleostomi</taxon>
        <taxon>Coelacanthiformes</taxon>
        <taxon>Coelacanthidae</taxon>
        <taxon>Latimeria</taxon>
    </lineage>
</organism>